<evidence type="ECO:0000256" key="1">
    <source>
        <dbReference type="SAM" id="Coils"/>
    </source>
</evidence>
<proteinExistence type="predicted"/>
<reference evidence="2" key="1">
    <citation type="submission" date="2021-02" db="EMBL/GenBank/DDBJ databases">
        <authorList>
            <person name="Nowell W R."/>
        </authorList>
    </citation>
    <scope>NUCLEOTIDE SEQUENCE</scope>
</reference>
<sequence length="40" mass="4663">MNEQALEQERDISNEAKLNVQLLTNRLSDIEANYESLKNQ</sequence>
<comment type="caution">
    <text evidence="2">The sequence shown here is derived from an EMBL/GenBank/DDBJ whole genome shotgun (WGS) entry which is preliminary data.</text>
</comment>
<organism evidence="2 3">
    <name type="scientific">Adineta steineri</name>
    <dbReference type="NCBI Taxonomy" id="433720"/>
    <lineage>
        <taxon>Eukaryota</taxon>
        <taxon>Metazoa</taxon>
        <taxon>Spiralia</taxon>
        <taxon>Gnathifera</taxon>
        <taxon>Rotifera</taxon>
        <taxon>Eurotatoria</taxon>
        <taxon>Bdelloidea</taxon>
        <taxon>Adinetida</taxon>
        <taxon>Adinetidae</taxon>
        <taxon>Adineta</taxon>
    </lineage>
</organism>
<dbReference type="Proteomes" id="UP000663845">
    <property type="component" value="Unassembled WGS sequence"/>
</dbReference>
<name>A0A815Y2W1_9BILA</name>
<keyword evidence="1" id="KW-0175">Coiled coil</keyword>
<protein>
    <submittedName>
        <fullName evidence="2">Uncharacterized protein</fullName>
    </submittedName>
</protein>
<dbReference type="EMBL" id="CAJNOG010007384">
    <property type="protein sequence ID" value="CAF1564938.1"/>
    <property type="molecule type" value="Genomic_DNA"/>
</dbReference>
<evidence type="ECO:0000313" key="2">
    <source>
        <dbReference type="EMBL" id="CAF1564938.1"/>
    </source>
</evidence>
<feature type="coiled-coil region" evidence="1">
    <location>
        <begin position="13"/>
        <end position="40"/>
    </location>
</feature>
<dbReference type="AlphaFoldDB" id="A0A815Y2W1"/>
<gene>
    <name evidence="2" type="ORF">JYZ213_LOCUS47084</name>
</gene>
<evidence type="ECO:0000313" key="3">
    <source>
        <dbReference type="Proteomes" id="UP000663845"/>
    </source>
</evidence>
<accession>A0A815Y2W1</accession>
<feature type="non-terminal residue" evidence="2">
    <location>
        <position position="1"/>
    </location>
</feature>